<accession>A0A4R8GZ99</accession>
<dbReference type="CDD" id="cd00563">
    <property type="entry name" value="Dtyr_deacylase"/>
    <property type="match status" value="1"/>
</dbReference>
<keyword evidence="2" id="KW-0378">Hydrolase</keyword>
<dbReference type="GO" id="GO:0000049">
    <property type="term" value="F:tRNA binding"/>
    <property type="evidence" value="ECO:0007669"/>
    <property type="project" value="UniProtKB-UniRule"/>
</dbReference>
<comment type="subcellular location">
    <subcellularLocation>
        <location evidence="2">Cytoplasm</location>
    </subcellularLocation>
</comment>
<dbReference type="GO" id="GO:0106026">
    <property type="term" value="F:Gly-tRNA(Ala) deacylase activity"/>
    <property type="evidence" value="ECO:0007669"/>
    <property type="project" value="UniProtKB-UniRule"/>
</dbReference>
<dbReference type="EMBL" id="SOEG01000034">
    <property type="protein sequence ID" value="TDX48001.1"/>
    <property type="molecule type" value="Genomic_DNA"/>
</dbReference>
<evidence type="ECO:0000313" key="4">
    <source>
        <dbReference type="Proteomes" id="UP000295832"/>
    </source>
</evidence>
<dbReference type="AlphaFoldDB" id="A0A4R8GZ99"/>
<keyword evidence="2" id="KW-0694">RNA-binding</keyword>
<dbReference type="Proteomes" id="UP000295832">
    <property type="component" value="Unassembled WGS sequence"/>
</dbReference>
<dbReference type="GO" id="GO:0005737">
    <property type="term" value="C:cytoplasm"/>
    <property type="evidence" value="ECO:0007669"/>
    <property type="project" value="UniProtKB-SubCell"/>
</dbReference>
<evidence type="ECO:0000313" key="3">
    <source>
        <dbReference type="EMBL" id="TDX48001.1"/>
    </source>
</evidence>
<comment type="similarity">
    <text evidence="1 2">Belongs to the DTD family.</text>
</comment>
<comment type="caution">
    <text evidence="3">The sequence shown here is derived from an EMBL/GenBank/DDBJ whole genome shotgun (WGS) entry which is preliminary data.</text>
</comment>
<organism evidence="3 4">
    <name type="scientific">Orenia marismortui</name>
    <dbReference type="NCBI Taxonomy" id="46469"/>
    <lineage>
        <taxon>Bacteria</taxon>
        <taxon>Bacillati</taxon>
        <taxon>Bacillota</taxon>
        <taxon>Clostridia</taxon>
        <taxon>Halanaerobiales</taxon>
        <taxon>Halobacteroidaceae</taxon>
        <taxon>Orenia</taxon>
    </lineage>
</organism>
<comment type="subunit">
    <text evidence="2">Homodimer.</text>
</comment>
<dbReference type="GO" id="GO:0019478">
    <property type="term" value="P:D-amino acid catabolic process"/>
    <property type="evidence" value="ECO:0007669"/>
    <property type="project" value="UniProtKB-UniRule"/>
</dbReference>
<dbReference type="FunFam" id="3.50.80.10:FF:000001">
    <property type="entry name" value="D-aminoacyl-tRNA deacylase"/>
    <property type="match status" value="1"/>
</dbReference>
<keyword evidence="2" id="KW-0963">Cytoplasm</keyword>
<dbReference type="HAMAP" id="MF_00518">
    <property type="entry name" value="Deacylase_Dtd"/>
    <property type="match status" value="1"/>
</dbReference>
<protein>
    <recommendedName>
        <fullName evidence="2">D-aminoacyl-tRNA deacylase</fullName>
        <shortName evidence="2">DTD</shortName>
        <ecNumber evidence="2">3.1.1.96</ecNumber>
    </recommendedName>
    <alternativeName>
        <fullName evidence="2">Gly-tRNA(Ala) deacylase</fullName>
        <ecNumber evidence="2">3.1.1.-</ecNumber>
    </alternativeName>
</protein>
<keyword evidence="4" id="KW-1185">Reference proteome</keyword>
<dbReference type="PANTHER" id="PTHR10472">
    <property type="entry name" value="D-TYROSYL-TRNA TYR DEACYLASE"/>
    <property type="match status" value="1"/>
</dbReference>
<keyword evidence="2" id="KW-0820">tRNA-binding</keyword>
<dbReference type="Gene3D" id="3.50.80.10">
    <property type="entry name" value="D-tyrosyl-tRNA(Tyr) deacylase"/>
    <property type="match status" value="1"/>
</dbReference>
<name>A0A4R8GZ99_9FIRM</name>
<reference evidence="3 4" key="1">
    <citation type="submission" date="2019-03" db="EMBL/GenBank/DDBJ databases">
        <title>Subsurface microbial communities from deep shales in Ohio and West Virginia, USA.</title>
        <authorList>
            <person name="Wrighton K."/>
        </authorList>
    </citation>
    <scope>NUCLEOTIDE SEQUENCE [LARGE SCALE GENOMIC DNA]</scope>
    <source>
        <strain evidence="3 4">MSL 6dP</strain>
    </source>
</reference>
<dbReference type="SUPFAM" id="SSF69500">
    <property type="entry name" value="DTD-like"/>
    <property type="match status" value="1"/>
</dbReference>
<evidence type="ECO:0000256" key="2">
    <source>
        <dbReference type="HAMAP-Rule" id="MF_00518"/>
    </source>
</evidence>
<dbReference type="InterPro" id="IPR003732">
    <property type="entry name" value="Daa-tRNA_deacyls_DTD"/>
</dbReference>
<dbReference type="Pfam" id="PF02580">
    <property type="entry name" value="Tyr_Deacylase"/>
    <property type="match status" value="1"/>
</dbReference>
<dbReference type="InterPro" id="IPR023509">
    <property type="entry name" value="DTD-like_sf"/>
</dbReference>
<dbReference type="RefSeq" id="WP_018247738.1">
    <property type="nucleotide sequence ID" value="NZ_SOEG01000034.1"/>
</dbReference>
<dbReference type="STRING" id="926561.GCA_000379025_00527"/>
<proteinExistence type="inferred from homology"/>
<comment type="function">
    <text evidence="2">An aminoacyl-tRNA editing enzyme that deacylates mischarged D-aminoacyl-tRNAs. Also deacylates mischarged glycyl-tRNA(Ala), protecting cells against glycine mischarging by AlaRS. Acts via tRNA-based rather than protein-based catalysis; rejects L-amino acids rather than detecting D-amino acids in the active site. By recycling D-aminoacyl-tRNA to D-amino acids and free tRNA molecules, this enzyme counteracts the toxicity associated with the formation of D-aminoacyl-tRNA entities in vivo and helps enforce protein L-homochirality.</text>
</comment>
<dbReference type="NCBIfam" id="TIGR00256">
    <property type="entry name" value="D-aminoacyl-tRNA deacylase"/>
    <property type="match status" value="1"/>
</dbReference>
<gene>
    <name evidence="2" type="primary">dtd</name>
    <name evidence="3" type="ORF">C7959_13415</name>
</gene>
<comment type="catalytic activity">
    <reaction evidence="2">
        <text>a D-aminoacyl-tRNA + H2O = a tRNA + a D-alpha-amino acid + H(+)</text>
        <dbReference type="Rhea" id="RHEA:13953"/>
        <dbReference type="Rhea" id="RHEA-COMP:10123"/>
        <dbReference type="Rhea" id="RHEA-COMP:10124"/>
        <dbReference type="ChEBI" id="CHEBI:15377"/>
        <dbReference type="ChEBI" id="CHEBI:15378"/>
        <dbReference type="ChEBI" id="CHEBI:59871"/>
        <dbReference type="ChEBI" id="CHEBI:78442"/>
        <dbReference type="ChEBI" id="CHEBI:79333"/>
        <dbReference type="EC" id="3.1.1.96"/>
    </reaction>
</comment>
<sequence>MRAVLQRVSSSSVEVGNREVGKIKTGLLILLGIGENDTIEDMKYLADKIVDLRVFSDQSGKMNLSALDVDAELLIVSQFTLYGDCRQGRRPSFADAASANKAEELYEEFISYINKYELKVETGEFKTEMKVSLVNEGPVTILLDSKRDF</sequence>
<dbReference type="EC" id="3.1.1.96" evidence="2"/>
<dbReference type="GO" id="GO:0051500">
    <property type="term" value="F:D-tyrosyl-tRNA(Tyr) deacylase activity"/>
    <property type="evidence" value="ECO:0007669"/>
    <property type="project" value="TreeGrafter"/>
</dbReference>
<comment type="domain">
    <text evidence="2">A Gly-cisPro motif from one monomer fits into the active site of the other monomer to allow specific chiral rejection of L-amino acids.</text>
</comment>
<comment type="catalytic activity">
    <reaction evidence="2">
        <text>glycyl-tRNA(Ala) + H2O = tRNA(Ala) + glycine + H(+)</text>
        <dbReference type="Rhea" id="RHEA:53744"/>
        <dbReference type="Rhea" id="RHEA-COMP:9657"/>
        <dbReference type="Rhea" id="RHEA-COMP:13640"/>
        <dbReference type="ChEBI" id="CHEBI:15377"/>
        <dbReference type="ChEBI" id="CHEBI:15378"/>
        <dbReference type="ChEBI" id="CHEBI:57305"/>
        <dbReference type="ChEBI" id="CHEBI:78442"/>
        <dbReference type="ChEBI" id="CHEBI:78522"/>
    </reaction>
</comment>
<dbReference type="GO" id="GO:0043908">
    <property type="term" value="F:Ser(Gly)-tRNA(Ala) hydrolase activity"/>
    <property type="evidence" value="ECO:0007669"/>
    <property type="project" value="UniProtKB-UniRule"/>
</dbReference>
<feature type="short sequence motif" description="Gly-cisPro motif, important for rejection of L-amino acids" evidence="2">
    <location>
        <begin position="137"/>
        <end position="138"/>
    </location>
</feature>
<dbReference type="PANTHER" id="PTHR10472:SF5">
    <property type="entry name" value="D-AMINOACYL-TRNA DEACYLASE 1"/>
    <property type="match status" value="1"/>
</dbReference>
<dbReference type="EC" id="3.1.1.-" evidence="2"/>
<evidence type="ECO:0000256" key="1">
    <source>
        <dbReference type="ARBA" id="ARBA00009673"/>
    </source>
</evidence>